<sequence>MFKEKGKTNPENTFRLGALGFCFGKVQLLRISEEFSNTMNQPPFYHLSTTSFQDVEKNKINKQIKTRKDVFPNVYKLSVFTIANESVCPD</sequence>
<dbReference type="EMBL" id="BPLR01018444">
    <property type="protein sequence ID" value="GIY99640.1"/>
    <property type="molecule type" value="Genomic_DNA"/>
</dbReference>
<name>A0AAV4XWW2_CAEEX</name>
<proteinExistence type="predicted"/>
<gene>
    <name evidence="1" type="ORF">CEXT_416581</name>
</gene>
<reference evidence="1 2" key="1">
    <citation type="submission" date="2021-06" db="EMBL/GenBank/DDBJ databases">
        <title>Caerostris extrusa draft genome.</title>
        <authorList>
            <person name="Kono N."/>
            <person name="Arakawa K."/>
        </authorList>
    </citation>
    <scope>NUCLEOTIDE SEQUENCE [LARGE SCALE GENOMIC DNA]</scope>
</reference>
<keyword evidence="2" id="KW-1185">Reference proteome</keyword>
<evidence type="ECO:0000313" key="1">
    <source>
        <dbReference type="EMBL" id="GIY99640.1"/>
    </source>
</evidence>
<comment type="caution">
    <text evidence="1">The sequence shown here is derived from an EMBL/GenBank/DDBJ whole genome shotgun (WGS) entry which is preliminary data.</text>
</comment>
<dbReference type="AlphaFoldDB" id="A0AAV4XWW2"/>
<evidence type="ECO:0000313" key="2">
    <source>
        <dbReference type="Proteomes" id="UP001054945"/>
    </source>
</evidence>
<protein>
    <submittedName>
        <fullName evidence="1">Uncharacterized protein</fullName>
    </submittedName>
</protein>
<dbReference type="Proteomes" id="UP001054945">
    <property type="component" value="Unassembled WGS sequence"/>
</dbReference>
<accession>A0AAV4XWW2</accession>
<organism evidence="1 2">
    <name type="scientific">Caerostris extrusa</name>
    <name type="common">Bark spider</name>
    <name type="synonym">Caerostris bankana</name>
    <dbReference type="NCBI Taxonomy" id="172846"/>
    <lineage>
        <taxon>Eukaryota</taxon>
        <taxon>Metazoa</taxon>
        <taxon>Ecdysozoa</taxon>
        <taxon>Arthropoda</taxon>
        <taxon>Chelicerata</taxon>
        <taxon>Arachnida</taxon>
        <taxon>Araneae</taxon>
        <taxon>Araneomorphae</taxon>
        <taxon>Entelegynae</taxon>
        <taxon>Araneoidea</taxon>
        <taxon>Araneidae</taxon>
        <taxon>Caerostris</taxon>
    </lineage>
</organism>